<dbReference type="EMBL" id="QJJS01000004">
    <property type="protein sequence ID" value="PXW97544.1"/>
    <property type="molecule type" value="Genomic_DNA"/>
</dbReference>
<dbReference type="PROSITE" id="PS51296">
    <property type="entry name" value="RIESKE"/>
    <property type="match status" value="1"/>
</dbReference>
<proteinExistence type="predicted"/>
<dbReference type="Proteomes" id="UP000247811">
    <property type="component" value="Unassembled WGS sequence"/>
</dbReference>
<evidence type="ECO:0000259" key="5">
    <source>
        <dbReference type="PROSITE" id="PS51296"/>
    </source>
</evidence>
<dbReference type="PANTHER" id="PTHR40261">
    <property type="match status" value="1"/>
</dbReference>
<keyword evidence="1" id="KW-0001">2Fe-2S</keyword>
<evidence type="ECO:0000256" key="3">
    <source>
        <dbReference type="ARBA" id="ARBA00023004"/>
    </source>
</evidence>
<evidence type="ECO:0000256" key="4">
    <source>
        <dbReference type="ARBA" id="ARBA00023014"/>
    </source>
</evidence>
<evidence type="ECO:0000256" key="1">
    <source>
        <dbReference type="ARBA" id="ARBA00022714"/>
    </source>
</evidence>
<dbReference type="Pfam" id="PF00355">
    <property type="entry name" value="Rieske"/>
    <property type="match status" value="1"/>
</dbReference>
<keyword evidence="3" id="KW-0408">Iron</keyword>
<dbReference type="Gene3D" id="2.102.10.10">
    <property type="entry name" value="Rieske [2Fe-2S] iron-sulphur domain"/>
    <property type="match status" value="1"/>
</dbReference>
<dbReference type="InterPro" id="IPR017941">
    <property type="entry name" value="Rieske_2Fe-2S"/>
</dbReference>
<keyword evidence="4" id="KW-0411">Iron-sulfur</keyword>
<reference evidence="6 7" key="1">
    <citation type="submission" date="2018-05" db="EMBL/GenBank/DDBJ databases">
        <title>Genomic Encyclopedia of Type Strains, Phase IV (KMG-IV): sequencing the most valuable type-strain genomes for metagenomic binning, comparative biology and taxonomic classification.</title>
        <authorList>
            <person name="Goeker M."/>
        </authorList>
    </citation>
    <scope>NUCLEOTIDE SEQUENCE [LARGE SCALE GENOMIC DNA]</scope>
    <source>
        <strain evidence="6 7">DSM 566</strain>
    </source>
</reference>
<dbReference type="SUPFAM" id="SSF50022">
    <property type="entry name" value="ISP domain"/>
    <property type="match status" value="1"/>
</dbReference>
<dbReference type="RefSeq" id="WP_110399934.1">
    <property type="nucleotide sequence ID" value="NZ_QJJS01000004.1"/>
</dbReference>
<organism evidence="6 7">
    <name type="scientific">Sphaerotilus hippei</name>
    <dbReference type="NCBI Taxonomy" id="744406"/>
    <lineage>
        <taxon>Bacteria</taxon>
        <taxon>Pseudomonadati</taxon>
        <taxon>Pseudomonadota</taxon>
        <taxon>Betaproteobacteria</taxon>
        <taxon>Burkholderiales</taxon>
        <taxon>Sphaerotilaceae</taxon>
        <taxon>Sphaerotilus</taxon>
    </lineage>
</organism>
<evidence type="ECO:0000313" key="6">
    <source>
        <dbReference type="EMBL" id="PXW97544.1"/>
    </source>
</evidence>
<dbReference type="PANTHER" id="PTHR40261:SF1">
    <property type="entry name" value="RIESKE DOMAIN-CONTAINING PROTEIN"/>
    <property type="match status" value="1"/>
</dbReference>
<comment type="caution">
    <text evidence="6">The sequence shown here is derived from an EMBL/GenBank/DDBJ whole genome shotgun (WGS) entry which is preliminary data.</text>
</comment>
<name>A0A318H3K8_9BURK</name>
<dbReference type="GO" id="GO:0051537">
    <property type="term" value="F:2 iron, 2 sulfur cluster binding"/>
    <property type="evidence" value="ECO:0007669"/>
    <property type="project" value="UniProtKB-KW"/>
</dbReference>
<dbReference type="InterPro" id="IPR036922">
    <property type="entry name" value="Rieske_2Fe-2S_sf"/>
</dbReference>
<sequence length="117" mass="12862">MAEPTVLCRVDELADGQARGFDLAGDGQDQFFLVRHQGQLHAWRNACPHVAGAPMAWRRHAYLSADGQQVMCHAHGARFEPDTGLCVQGPCQGQHLQRVPLWVDEAGQVRLTPAPAR</sequence>
<keyword evidence="7" id="KW-1185">Reference proteome</keyword>
<dbReference type="AlphaFoldDB" id="A0A318H3K8"/>
<keyword evidence="2" id="KW-0479">Metal-binding</keyword>
<feature type="domain" description="Rieske" evidence="5">
    <location>
        <begin position="5"/>
        <end position="92"/>
    </location>
</feature>
<dbReference type="CDD" id="cd03467">
    <property type="entry name" value="Rieske"/>
    <property type="match status" value="1"/>
</dbReference>
<gene>
    <name evidence="6" type="ORF">C7444_104146</name>
</gene>
<evidence type="ECO:0000313" key="7">
    <source>
        <dbReference type="Proteomes" id="UP000247811"/>
    </source>
</evidence>
<accession>A0A318H3K8</accession>
<dbReference type="OrthoDB" id="9794779at2"/>
<protein>
    <submittedName>
        <fullName evidence="6">Nitrite reductase/ring-hydroxylating ferredoxin subunit</fullName>
    </submittedName>
</protein>
<dbReference type="GO" id="GO:0046872">
    <property type="term" value="F:metal ion binding"/>
    <property type="evidence" value="ECO:0007669"/>
    <property type="project" value="UniProtKB-KW"/>
</dbReference>
<evidence type="ECO:0000256" key="2">
    <source>
        <dbReference type="ARBA" id="ARBA00022723"/>
    </source>
</evidence>